<gene>
    <name evidence="1" type="ORF">SAMN05445850_4522</name>
</gene>
<dbReference type="AlphaFoldDB" id="A0A1H1JB56"/>
<organism evidence="1 2">
    <name type="scientific">Paraburkholderia tuberum</name>
    <dbReference type="NCBI Taxonomy" id="157910"/>
    <lineage>
        <taxon>Bacteria</taxon>
        <taxon>Pseudomonadati</taxon>
        <taxon>Pseudomonadota</taxon>
        <taxon>Betaproteobacteria</taxon>
        <taxon>Burkholderiales</taxon>
        <taxon>Burkholderiaceae</taxon>
        <taxon>Paraburkholderia</taxon>
    </lineage>
</organism>
<keyword evidence="2" id="KW-1185">Reference proteome</keyword>
<dbReference type="EMBL" id="FNKX01000002">
    <property type="protein sequence ID" value="SDR47209.1"/>
    <property type="molecule type" value="Genomic_DNA"/>
</dbReference>
<dbReference type="STRING" id="157910.SAMN05445850_4522"/>
<protein>
    <submittedName>
        <fullName evidence="1">Uncharacterized protein</fullName>
    </submittedName>
</protein>
<sequence>MNTTTQRPKGGELAKLAGRWSNERAFWDWVALIQENPCHGADHAAAFIRAVCGIDSRAQLDHDAAARAKFDQHIRKPYAKYRAAVGCV</sequence>
<dbReference type="Proteomes" id="UP000199365">
    <property type="component" value="Unassembled WGS sequence"/>
</dbReference>
<evidence type="ECO:0000313" key="2">
    <source>
        <dbReference type="Proteomes" id="UP000199365"/>
    </source>
</evidence>
<reference evidence="2" key="1">
    <citation type="submission" date="2016-10" db="EMBL/GenBank/DDBJ databases">
        <authorList>
            <person name="Varghese N."/>
            <person name="Submissions S."/>
        </authorList>
    </citation>
    <scope>NUCLEOTIDE SEQUENCE [LARGE SCALE GENOMIC DNA]</scope>
    <source>
        <strain evidence="2">DUS833</strain>
    </source>
</reference>
<name>A0A1H1JB56_9BURK</name>
<dbReference type="RefSeq" id="WP_090807014.1">
    <property type="nucleotide sequence ID" value="NZ_FNKX01000002.1"/>
</dbReference>
<accession>A0A1H1JB56</accession>
<proteinExistence type="predicted"/>
<evidence type="ECO:0000313" key="1">
    <source>
        <dbReference type="EMBL" id="SDR47209.1"/>
    </source>
</evidence>